<dbReference type="InterPro" id="IPR012854">
    <property type="entry name" value="Cu_amine_oxidase-like_N"/>
</dbReference>
<feature type="signal peptide" evidence="1">
    <location>
        <begin position="1"/>
        <end position="28"/>
    </location>
</feature>
<reference evidence="3 4" key="1">
    <citation type="submission" date="2019-11" db="EMBL/GenBank/DDBJ databases">
        <title>Draft genome sequences of five Paenibacillus species of dairy origin.</title>
        <authorList>
            <person name="Olajide A.M."/>
            <person name="Chen S."/>
            <person name="Lapointe G."/>
        </authorList>
    </citation>
    <scope>NUCLEOTIDE SEQUENCE [LARGE SCALE GENOMIC DNA]</scope>
    <source>
        <strain evidence="3 4">2CS3</strain>
    </source>
</reference>
<dbReference type="AlphaFoldDB" id="A0A7X3CWD2"/>
<keyword evidence="1" id="KW-0732">Signal</keyword>
<accession>A0A7X3CWD2</accession>
<dbReference type="Pfam" id="PF07833">
    <property type="entry name" value="Cu_amine_oxidN1"/>
    <property type="match status" value="1"/>
</dbReference>
<evidence type="ECO:0000313" key="3">
    <source>
        <dbReference type="EMBL" id="MUG74049.1"/>
    </source>
</evidence>
<feature type="domain" description="Copper amine oxidase-like N-terminal" evidence="2">
    <location>
        <begin position="74"/>
        <end position="181"/>
    </location>
</feature>
<protein>
    <recommendedName>
        <fullName evidence="2">Copper amine oxidase-like N-terminal domain-containing protein</fullName>
    </recommendedName>
</protein>
<dbReference type="EMBL" id="WNZX01000041">
    <property type="protein sequence ID" value="MUG74049.1"/>
    <property type="molecule type" value="Genomic_DNA"/>
</dbReference>
<dbReference type="Gene3D" id="3.30.457.10">
    <property type="entry name" value="Copper amine oxidase-like, N-terminal domain"/>
    <property type="match status" value="1"/>
</dbReference>
<gene>
    <name evidence="3" type="ORF">GNP93_26090</name>
</gene>
<evidence type="ECO:0000256" key="1">
    <source>
        <dbReference type="SAM" id="SignalP"/>
    </source>
</evidence>
<keyword evidence="4" id="KW-1185">Reference proteome</keyword>
<proteinExistence type="predicted"/>
<dbReference type="RefSeq" id="WP_127609560.1">
    <property type="nucleotide sequence ID" value="NZ_JARTHJ010000113.1"/>
</dbReference>
<sequence>MIKTIYKIFTAMLCIAMLPLTVGSSASAAAADNCQTEISKARKPRPSGALNQDGTYTKFDYSNMPDPKETIFACVNNQFLATDVPVQTENGFSLIPMRALLEALGADIAWDGDSRTVTVKLQGKTIVLQVDRPDASVNGRTVELDVPARMKDGRVLIPTRFVSEQLGSAVVWQPKNKAIMIYKPLQAEVTAQAVQTKTLGTDDYKYGNYFSTAKRFLLHKKNRVVLVEDMGDNGLRVQEFTPAFEKIEEKMISKELPLLGGIHLGEDGCYYVVYGQPNMEESPTKTVYFIVKYDDSWTKAGQIDISDVYVTDPFHAGNVTMDSHNGKLAVYSTRQRYLTPKDGLRHQSNITFLADMKSMTLLYKGAEWPRNHVSHSFAAYVRFDGDKIIYADHGDAYPRSVVLQVEQRDRIVSELDILKFPGKIGDNYTGAHVGGLEVAKDNYLVAGSSVSLTEQYGASKTKNVYLGVVPKGAKDAKEINVVWLTDHAVDSGVDIEETHLVKLNDDKFVLLWKESGNNEGLFYAVVDGSGKQLYRPSALQGVPSPGHIDPLVSGDSIIWYQSDSRSSNEQDTTMLYKLQID</sequence>
<dbReference type="InterPro" id="IPR036582">
    <property type="entry name" value="Mao_N_sf"/>
</dbReference>
<feature type="chain" id="PRO_5031180357" description="Copper amine oxidase-like N-terminal domain-containing protein" evidence="1">
    <location>
        <begin position="29"/>
        <end position="581"/>
    </location>
</feature>
<comment type="caution">
    <text evidence="3">The sequence shown here is derived from an EMBL/GenBank/DDBJ whole genome shotgun (WGS) entry which is preliminary data.</text>
</comment>
<dbReference type="SUPFAM" id="SSF55383">
    <property type="entry name" value="Copper amine oxidase, domain N"/>
    <property type="match status" value="1"/>
</dbReference>
<dbReference type="Proteomes" id="UP000450917">
    <property type="component" value="Unassembled WGS sequence"/>
</dbReference>
<organism evidence="3 4">
    <name type="scientific">Paenibacillus validus</name>
    <dbReference type="NCBI Taxonomy" id="44253"/>
    <lineage>
        <taxon>Bacteria</taxon>
        <taxon>Bacillati</taxon>
        <taxon>Bacillota</taxon>
        <taxon>Bacilli</taxon>
        <taxon>Bacillales</taxon>
        <taxon>Paenibacillaceae</taxon>
        <taxon>Paenibacillus</taxon>
    </lineage>
</organism>
<name>A0A7X3CWD2_9BACL</name>
<evidence type="ECO:0000259" key="2">
    <source>
        <dbReference type="Pfam" id="PF07833"/>
    </source>
</evidence>
<evidence type="ECO:0000313" key="4">
    <source>
        <dbReference type="Proteomes" id="UP000450917"/>
    </source>
</evidence>